<dbReference type="EMBL" id="VIVK01000001">
    <property type="protein sequence ID" value="TWD84436.1"/>
    <property type="molecule type" value="Genomic_DNA"/>
</dbReference>
<accession>A0A561BZU0</accession>
<reference evidence="3 4" key="1">
    <citation type="submission" date="2019-06" db="EMBL/GenBank/DDBJ databases">
        <title>Sequencing the genomes of 1000 actinobacteria strains.</title>
        <authorList>
            <person name="Klenk H.-P."/>
        </authorList>
    </citation>
    <scope>NUCLEOTIDE SEQUENCE [LARGE SCALE GENOMIC DNA]</scope>
    <source>
        <strain evidence="3 4">DSM 24683</strain>
    </source>
</reference>
<keyword evidence="2" id="KW-0812">Transmembrane</keyword>
<keyword evidence="4" id="KW-1185">Reference proteome</keyword>
<evidence type="ECO:0000256" key="2">
    <source>
        <dbReference type="SAM" id="Phobius"/>
    </source>
</evidence>
<proteinExistence type="predicted"/>
<keyword evidence="2" id="KW-1133">Transmembrane helix</keyword>
<sequence length="106" mass="11093">MHVSRQYDTQLIESVAVRRRRLREAWLFGAARTRHTLDEGVTKLFASAAVAAVVCAGCVGYSFIQDSKGKDPNGPVAPSPSAPASTGPTTPGGSPTPSASPSPRRT</sequence>
<organism evidence="3 4">
    <name type="scientific">Kribbella amoyensis</name>
    <dbReference type="NCBI Taxonomy" id="996641"/>
    <lineage>
        <taxon>Bacteria</taxon>
        <taxon>Bacillati</taxon>
        <taxon>Actinomycetota</taxon>
        <taxon>Actinomycetes</taxon>
        <taxon>Propionibacteriales</taxon>
        <taxon>Kribbellaceae</taxon>
        <taxon>Kribbella</taxon>
    </lineage>
</organism>
<protein>
    <submittedName>
        <fullName evidence="3">Uncharacterized protein</fullName>
    </submittedName>
</protein>
<comment type="caution">
    <text evidence="3">The sequence shown here is derived from an EMBL/GenBank/DDBJ whole genome shotgun (WGS) entry which is preliminary data.</text>
</comment>
<dbReference type="AlphaFoldDB" id="A0A561BZU0"/>
<evidence type="ECO:0000313" key="3">
    <source>
        <dbReference type="EMBL" id="TWD84436.1"/>
    </source>
</evidence>
<dbReference type="Proteomes" id="UP000318380">
    <property type="component" value="Unassembled WGS sequence"/>
</dbReference>
<name>A0A561BZU0_9ACTN</name>
<feature type="region of interest" description="Disordered" evidence="1">
    <location>
        <begin position="67"/>
        <end position="106"/>
    </location>
</feature>
<feature type="transmembrane region" description="Helical" evidence="2">
    <location>
        <begin position="44"/>
        <end position="64"/>
    </location>
</feature>
<evidence type="ECO:0000313" key="4">
    <source>
        <dbReference type="Proteomes" id="UP000318380"/>
    </source>
</evidence>
<evidence type="ECO:0000256" key="1">
    <source>
        <dbReference type="SAM" id="MobiDB-lite"/>
    </source>
</evidence>
<keyword evidence="2" id="KW-0472">Membrane</keyword>
<feature type="compositionally biased region" description="Low complexity" evidence="1">
    <location>
        <begin position="82"/>
        <end position="106"/>
    </location>
</feature>
<gene>
    <name evidence="3" type="ORF">FB561_5623</name>
</gene>